<dbReference type="EMBL" id="NVSR01000087">
    <property type="protein sequence ID" value="PCI26670.1"/>
    <property type="molecule type" value="Genomic_DNA"/>
</dbReference>
<name>A0A2A4SZ62_9DELT</name>
<keyword evidence="1" id="KW-0732">Signal</keyword>
<sequence length="686" mass="80020">MNLRLLLLACSLLFLLSGCVTVGDIHQMENETNQDKIIENITVLNDLIKSEVNDPSILSSAMRVAVTMARKNIDLEKDAPIEYKVLVDNLRQHWQAPVALERQKDWEEKGFQVEETQYYLRAYAVNSLIKLGIKDPIKQMISVLKRLDPKDKKSDIIRIAAMEGLRLNLKKIENNANLREATLAALASVYLTSRDEKSTFMRYFNFLEDRITDLPTLNRVIQRRRILVPSQEALSYLIDLNGRLLNKYVLQKTAPEKSAIRQNINLLMALSSPYLSTDSDYFESLTEESILSLRNEAELQKEGIPTSLNRRKASITLNHHFPSAFQYAMLLSSKNSLNVLKILMRYTESVREYERETNGEKSPLQRTLSQVFPRDFRDRLQLISKRLLFESIISKVRLQKKKYRDEYYSLLYSVYPQEFAEYLSKYLSKKFRVEREKEPAAHIIEMASYAAQYAFLKNFERSRLKELYEVLFMLTKNQITYFTQKEHTEYVKTIGPFLSRIYPKRHVAMCADMSQSFKKTNSANKFKNIGLFTELCLKSLEDPKSFEINEKYWLAIGNALRLHDKVSSNLLAGFFLQRDVRVLIDLYMEHVFDLKKKDTEITWYDYYLFGQIFRKNRAELPKSYDQGVVDIFIRGIASPDDAISLSALRYAFALSRETGVRQAEVRQAVGQRWKGLQIPDFVYQPQ</sequence>
<evidence type="ECO:0000313" key="2">
    <source>
        <dbReference type="EMBL" id="PCI26670.1"/>
    </source>
</evidence>
<reference evidence="3" key="1">
    <citation type="submission" date="2017-08" db="EMBL/GenBank/DDBJ databases">
        <title>A dynamic microbial community with high functional redundancy inhabits the cold, oxic subseafloor aquifer.</title>
        <authorList>
            <person name="Tully B.J."/>
            <person name="Wheat C.G."/>
            <person name="Glazer B.T."/>
            <person name="Huber J.A."/>
        </authorList>
    </citation>
    <scope>NUCLEOTIDE SEQUENCE [LARGE SCALE GENOMIC DNA]</scope>
</reference>
<organism evidence="2 3">
    <name type="scientific">SAR324 cluster bacterium</name>
    <dbReference type="NCBI Taxonomy" id="2024889"/>
    <lineage>
        <taxon>Bacteria</taxon>
        <taxon>Deltaproteobacteria</taxon>
        <taxon>SAR324 cluster</taxon>
    </lineage>
</organism>
<evidence type="ECO:0000313" key="3">
    <source>
        <dbReference type="Proteomes" id="UP000218113"/>
    </source>
</evidence>
<gene>
    <name evidence="2" type="ORF">COB67_09905</name>
</gene>
<dbReference type="AlphaFoldDB" id="A0A2A4SZ62"/>
<protein>
    <recommendedName>
        <fullName evidence="4">HEAT repeat domain-containing protein</fullName>
    </recommendedName>
</protein>
<evidence type="ECO:0000256" key="1">
    <source>
        <dbReference type="SAM" id="SignalP"/>
    </source>
</evidence>
<dbReference type="PROSITE" id="PS51257">
    <property type="entry name" value="PROKAR_LIPOPROTEIN"/>
    <property type="match status" value="1"/>
</dbReference>
<comment type="caution">
    <text evidence="2">The sequence shown here is derived from an EMBL/GenBank/DDBJ whole genome shotgun (WGS) entry which is preliminary data.</text>
</comment>
<evidence type="ECO:0008006" key="4">
    <source>
        <dbReference type="Google" id="ProtNLM"/>
    </source>
</evidence>
<accession>A0A2A4SZ62</accession>
<proteinExistence type="predicted"/>
<dbReference type="Proteomes" id="UP000218113">
    <property type="component" value="Unassembled WGS sequence"/>
</dbReference>
<feature type="signal peptide" evidence="1">
    <location>
        <begin position="1"/>
        <end position="22"/>
    </location>
</feature>
<feature type="chain" id="PRO_5011974929" description="HEAT repeat domain-containing protein" evidence="1">
    <location>
        <begin position="23"/>
        <end position="686"/>
    </location>
</feature>